<gene>
    <name evidence="11" type="primary">thrB_2</name>
    <name evidence="8" type="synonym">thrB</name>
    <name evidence="12" type="ORF">CC99x_012450</name>
    <name evidence="11" type="ORF">CC99x_01274</name>
</gene>
<accession>A0A0Q9YGU1</accession>
<dbReference type="NCBIfam" id="NF003558">
    <property type="entry name" value="PRK05231.1"/>
    <property type="match status" value="1"/>
</dbReference>
<evidence type="ECO:0000313" key="13">
    <source>
        <dbReference type="Proteomes" id="UP000051494"/>
    </source>
</evidence>
<proteinExistence type="inferred from homology"/>
<dbReference type="Gene3D" id="3.30.200.20">
    <property type="entry name" value="Phosphorylase Kinase, domain 1"/>
    <property type="match status" value="1"/>
</dbReference>
<evidence type="ECO:0000256" key="4">
    <source>
        <dbReference type="ARBA" id="ARBA00022741"/>
    </source>
</evidence>
<reference evidence="12" key="2">
    <citation type="journal article" date="2016" name="Genome Announc.">
        <title>Draft Genome Sequences of Two Novel Amoeba-Resistant Intranuclear Bacteria, 'Candidatus Berkiella cookevillensis' and 'Candidatus Berkiella aquae'.</title>
        <authorList>
            <person name="Mehari Y.T."/>
            <person name="Arivett B.A."/>
            <person name="Farone A.L."/>
            <person name="Gunderson J.H."/>
            <person name="Farone M.B."/>
        </authorList>
    </citation>
    <scope>NUCLEOTIDE SEQUENCE</scope>
    <source>
        <strain evidence="12">CC99</strain>
    </source>
</reference>
<protein>
    <recommendedName>
        <fullName evidence="8 9">Homoserine kinase</fullName>
        <shortName evidence="8">HK</shortName>
        <shortName evidence="8">HSK</shortName>
        <ecNumber evidence="8 9">2.7.1.39</ecNumber>
    </recommendedName>
</protein>
<dbReference type="EMBL" id="LKHV02000001">
    <property type="protein sequence ID" value="MCS5709708.1"/>
    <property type="molecule type" value="Genomic_DNA"/>
</dbReference>
<dbReference type="CDD" id="cd05153">
    <property type="entry name" value="HomoserineK_II"/>
    <property type="match status" value="1"/>
</dbReference>
<dbReference type="PANTHER" id="PTHR21064:SF6">
    <property type="entry name" value="AMINOGLYCOSIDE PHOSPHOTRANSFERASE DOMAIN-CONTAINING PROTEIN"/>
    <property type="match status" value="1"/>
</dbReference>
<dbReference type="Gene3D" id="3.90.1200.10">
    <property type="match status" value="1"/>
</dbReference>
<evidence type="ECO:0000313" key="11">
    <source>
        <dbReference type="EMBL" id="KRG18793.1"/>
    </source>
</evidence>
<dbReference type="STRING" id="437022.CC99x_01274"/>
<reference evidence="11" key="1">
    <citation type="submission" date="2015-09" db="EMBL/GenBank/DDBJ databases">
        <title>Draft Genome Sequences of Two Novel Amoeba-resistant Intranuclear Bacteria, Candidatus Berkiella cookevillensis and Candidatus Berkiella aquae.</title>
        <authorList>
            <person name="Mehari Y.T."/>
            <person name="Arivett B.A."/>
            <person name="Farone A.L."/>
            <person name="Gunderson J.H."/>
            <person name="Farone M.B."/>
        </authorList>
    </citation>
    <scope>NUCLEOTIDE SEQUENCE [LARGE SCALE GENOMIC DNA]</scope>
    <source>
        <strain evidence="11">CC99</strain>
    </source>
</reference>
<dbReference type="EMBL" id="LKHV01000005">
    <property type="protein sequence ID" value="KRG18793.1"/>
    <property type="molecule type" value="Genomic_DNA"/>
</dbReference>
<keyword evidence="4 8" id="KW-0547">Nucleotide-binding</keyword>
<keyword evidence="1 8" id="KW-0028">Amino-acid biosynthesis</keyword>
<name>A0A0Q9YGU1_9GAMM</name>
<reference evidence="12" key="3">
    <citation type="submission" date="2021-06" db="EMBL/GenBank/DDBJ databases">
        <title>Genomic Description and Analysis of Intracellular Bacteria, Candidatus Berkiella cookevillensis and Candidatus Berkiella aquae.</title>
        <authorList>
            <person name="Kidane D.T."/>
            <person name="Mehari Y.T."/>
            <person name="Rice F.C."/>
            <person name="Arivett B.A."/>
            <person name="Farone A.L."/>
            <person name="Berk S.G."/>
            <person name="Farone M.B."/>
        </authorList>
    </citation>
    <scope>NUCLEOTIDE SEQUENCE</scope>
    <source>
        <strain evidence="12">CC99</strain>
    </source>
</reference>
<evidence type="ECO:0000313" key="12">
    <source>
        <dbReference type="EMBL" id="MCS5709708.1"/>
    </source>
</evidence>
<dbReference type="GO" id="GO:0009088">
    <property type="term" value="P:threonine biosynthetic process"/>
    <property type="evidence" value="ECO:0007669"/>
    <property type="project" value="UniProtKB-UniRule"/>
</dbReference>
<keyword evidence="6 8" id="KW-0067">ATP-binding</keyword>
<dbReference type="EC" id="2.7.1.39" evidence="8 9"/>
<dbReference type="RefSeq" id="WP_158003205.1">
    <property type="nucleotide sequence ID" value="NZ_LKHV02000001.1"/>
</dbReference>
<comment type="similarity">
    <text evidence="7 8">Belongs to the pseudomonas-type ThrB family.</text>
</comment>
<comment type="caution">
    <text evidence="11">The sequence shown here is derived from an EMBL/GenBank/DDBJ whole genome shotgun (WGS) entry which is preliminary data.</text>
</comment>
<dbReference type="InterPro" id="IPR050249">
    <property type="entry name" value="Pseudomonas-type_ThrB"/>
</dbReference>
<evidence type="ECO:0000256" key="9">
    <source>
        <dbReference type="NCBIfam" id="TIGR00938"/>
    </source>
</evidence>
<evidence type="ECO:0000259" key="10">
    <source>
        <dbReference type="Pfam" id="PF01636"/>
    </source>
</evidence>
<evidence type="ECO:0000256" key="5">
    <source>
        <dbReference type="ARBA" id="ARBA00022777"/>
    </source>
</evidence>
<feature type="domain" description="Aminoglycoside phosphotransferase" evidence="10">
    <location>
        <begin position="27"/>
        <end position="232"/>
    </location>
</feature>
<organism evidence="11">
    <name type="scientific">Candidatus Berkiella cookevillensis</name>
    <dbReference type="NCBI Taxonomy" id="437022"/>
    <lineage>
        <taxon>Bacteria</taxon>
        <taxon>Pseudomonadati</taxon>
        <taxon>Pseudomonadota</taxon>
        <taxon>Gammaproteobacteria</taxon>
        <taxon>Candidatus Berkiellales</taxon>
        <taxon>Candidatus Berkiellaceae</taxon>
        <taxon>Candidatus Berkiella</taxon>
    </lineage>
</organism>
<sequence length="314" mass="36434">MSVITSITEGELTDFLSAYNLGELQSYQGITEGTVNTNYLLNINHQKYIFTVFEVLNKETAEHYLTLTEFLSKQALSCATPLLDNHQNSIRYIKGKPACLVSFLPGKSNQHPSPENCRQIGLYLAKMHINSQSFKPLSNPMGIEWRTEHALKIFTKLSLDDQQLLQAGLNIQKKIHWDLLPKSTIHYDLFRDNAFFEKDQLTGVIDFYYACFDVMLLDLAIAINDWCTNWQDKKFNISPVHFRALLNGYQTIRPFETLEQQELLLFLQLMSFHFWLTRTVNQHFPPIGESITLKDPNEFKKIFKNWLSITSLKI</sequence>
<dbReference type="InterPro" id="IPR002575">
    <property type="entry name" value="Aminoglycoside_PTrfase"/>
</dbReference>
<evidence type="ECO:0000256" key="1">
    <source>
        <dbReference type="ARBA" id="ARBA00022605"/>
    </source>
</evidence>
<comment type="pathway">
    <text evidence="8">Amino-acid biosynthesis; L-threonine biosynthesis; L-threonine from L-aspartate: step 4/5.</text>
</comment>
<dbReference type="InterPro" id="IPR011009">
    <property type="entry name" value="Kinase-like_dom_sf"/>
</dbReference>
<dbReference type="AlphaFoldDB" id="A0A0Q9YGU1"/>
<dbReference type="HAMAP" id="MF_00301">
    <property type="entry name" value="Homoser_kinase_2"/>
    <property type="match status" value="1"/>
</dbReference>
<dbReference type="GO" id="GO:0004413">
    <property type="term" value="F:homoserine kinase activity"/>
    <property type="evidence" value="ECO:0007669"/>
    <property type="project" value="UniProtKB-UniRule"/>
</dbReference>
<dbReference type="NCBIfam" id="TIGR00938">
    <property type="entry name" value="thrB_alt"/>
    <property type="match status" value="1"/>
</dbReference>
<keyword evidence="13" id="KW-1185">Reference proteome</keyword>
<keyword evidence="2 8" id="KW-0808">Transferase</keyword>
<dbReference type="Proteomes" id="UP000051494">
    <property type="component" value="Unassembled WGS sequence"/>
</dbReference>
<dbReference type="UniPathway" id="UPA00050">
    <property type="reaction ID" value="UER00064"/>
</dbReference>
<evidence type="ECO:0000256" key="6">
    <source>
        <dbReference type="ARBA" id="ARBA00022840"/>
    </source>
</evidence>
<dbReference type="GO" id="GO:0005524">
    <property type="term" value="F:ATP binding"/>
    <property type="evidence" value="ECO:0007669"/>
    <property type="project" value="UniProtKB-KW"/>
</dbReference>
<evidence type="ECO:0000256" key="8">
    <source>
        <dbReference type="HAMAP-Rule" id="MF_00301"/>
    </source>
</evidence>
<dbReference type="InterPro" id="IPR005280">
    <property type="entry name" value="Homoserine_kinase_II"/>
</dbReference>
<dbReference type="PANTHER" id="PTHR21064">
    <property type="entry name" value="AMINOGLYCOSIDE PHOSPHOTRANSFERASE DOMAIN-CONTAINING PROTEIN-RELATED"/>
    <property type="match status" value="1"/>
</dbReference>
<evidence type="ECO:0000256" key="3">
    <source>
        <dbReference type="ARBA" id="ARBA00022697"/>
    </source>
</evidence>
<dbReference type="SUPFAM" id="SSF56112">
    <property type="entry name" value="Protein kinase-like (PK-like)"/>
    <property type="match status" value="1"/>
</dbReference>
<dbReference type="OrthoDB" id="9777460at2"/>
<dbReference type="Pfam" id="PF01636">
    <property type="entry name" value="APH"/>
    <property type="match status" value="1"/>
</dbReference>
<evidence type="ECO:0000256" key="7">
    <source>
        <dbReference type="ARBA" id="ARBA00038240"/>
    </source>
</evidence>
<evidence type="ECO:0000256" key="2">
    <source>
        <dbReference type="ARBA" id="ARBA00022679"/>
    </source>
</evidence>
<keyword evidence="5 8" id="KW-0418">Kinase</keyword>
<keyword evidence="3 8" id="KW-0791">Threonine biosynthesis</keyword>
<comment type="catalytic activity">
    <reaction evidence="8">
        <text>L-homoserine + ATP = O-phospho-L-homoserine + ADP + H(+)</text>
        <dbReference type="Rhea" id="RHEA:13985"/>
        <dbReference type="ChEBI" id="CHEBI:15378"/>
        <dbReference type="ChEBI" id="CHEBI:30616"/>
        <dbReference type="ChEBI" id="CHEBI:57476"/>
        <dbReference type="ChEBI" id="CHEBI:57590"/>
        <dbReference type="ChEBI" id="CHEBI:456216"/>
        <dbReference type="EC" id="2.7.1.39"/>
    </reaction>
</comment>